<dbReference type="Proteomes" id="UP001196509">
    <property type="component" value="Unassembled WGS sequence"/>
</dbReference>
<comment type="caution">
    <text evidence="1">The sequence shown here is derived from an EMBL/GenBank/DDBJ whole genome shotgun (WGS) entry which is preliminary data.</text>
</comment>
<name>A0AAE3D2W7_9HYPH</name>
<accession>A0AAE3D2W7</accession>
<gene>
    <name evidence="1" type="ORF">K1W69_17485</name>
</gene>
<dbReference type="EMBL" id="JAICBX010000003">
    <property type="protein sequence ID" value="MBW8638993.1"/>
    <property type="molecule type" value="Genomic_DNA"/>
</dbReference>
<protein>
    <submittedName>
        <fullName evidence="1">Uncharacterized protein</fullName>
    </submittedName>
</protein>
<dbReference type="RefSeq" id="WP_220229709.1">
    <property type="nucleotide sequence ID" value="NZ_JAICBX010000003.1"/>
</dbReference>
<dbReference type="AlphaFoldDB" id="A0AAE3D2W7"/>
<sequence length="116" mass="12900">MISGRLTMRATVERNTATGNDPYGNPLPPVFEEIDASPLSCFVWSKTSRELVGDERTAMIEDMRAMFALSADIAEDDEISSVADRQDNEIIPGRLRVEGPVQRKHTHLEAALKRVS</sequence>
<evidence type="ECO:0000313" key="1">
    <source>
        <dbReference type="EMBL" id="MBW8638993.1"/>
    </source>
</evidence>
<keyword evidence="2" id="KW-1185">Reference proteome</keyword>
<evidence type="ECO:0000313" key="2">
    <source>
        <dbReference type="Proteomes" id="UP001196509"/>
    </source>
</evidence>
<organism evidence="1 2">
    <name type="scientific">Flavimaribacter sediminis</name>
    <dbReference type="NCBI Taxonomy" id="2865987"/>
    <lineage>
        <taxon>Bacteria</taxon>
        <taxon>Pseudomonadati</taxon>
        <taxon>Pseudomonadota</taxon>
        <taxon>Alphaproteobacteria</taxon>
        <taxon>Hyphomicrobiales</taxon>
        <taxon>Rhizobiaceae</taxon>
        <taxon>Flavimaribacter</taxon>
    </lineage>
</organism>
<reference evidence="1" key="1">
    <citation type="submission" date="2021-08" db="EMBL/GenBank/DDBJ databases">
        <title>Hoeflea bacterium WL0058 sp. nov., isolated from the sediment.</title>
        <authorList>
            <person name="Wang L."/>
            <person name="Zhang D."/>
        </authorList>
    </citation>
    <scope>NUCLEOTIDE SEQUENCE</scope>
    <source>
        <strain evidence="1">WL0058</strain>
    </source>
</reference>
<proteinExistence type="predicted"/>